<proteinExistence type="inferred from homology"/>
<dbReference type="EMBL" id="WMBQ01000001">
    <property type="protein sequence ID" value="MTD94075.1"/>
    <property type="molecule type" value="Genomic_DNA"/>
</dbReference>
<protein>
    <recommendedName>
        <fullName evidence="4 7">dTDP-4-dehydrorhamnose 3,5-epimerase</fullName>
        <ecNumber evidence="3 7">5.1.3.13</ecNumber>
    </recommendedName>
    <alternativeName>
        <fullName evidence="7">Thymidine diphospho-4-keto-rhamnose 3,5-epimerase</fullName>
    </alternativeName>
</protein>
<keyword evidence="9" id="KW-1185">Reference proteome</keyword>
<organism evidence="8 9">
    <name type="scientific">Hyphomicrobium album</name>
    <dbReference type="NCBI Taxonomy" id="2665159"/>
    <lineage>
        <taxon>Bacteria</taxon>
        <taxon>Pseudomonadati</taxon>
        <taxon>Pseudomonadota</taxon>
        <taxon>Alphaproteobacteria</taxon>
        <taxon>Hyphomicrobiales</taxon>
        <taxon>Hyphomicrobiaceae</taxon>
        <taxon>Hyphomicrobium</taxon>
    </lineage>
</organism>
<dbReference type="NCBIfam" id="TIGR01221">
    <property type="entry name" value="rmlC"/>
    <property type="match status" value="1"/>
</dbReference>
<evidence type="ECO:0000313" key="9">
    <source>
        <dbReference type="Proteomes" id="UP000440694"/>
    </source>
</evidence>
<feature type="site" description="Participates in a stacking interaction with the thymidine ring of dTDP-4-oxo-6-deoxyglucose" evidence="6">
    <location>
        <position position="138"/>
    </location>
</feature>
<dbReference type="PANTHER" id="PTHR21047:SF2">
    <property type="entry name" value="THYMIDINE DIPHOSPHO-4-KETO-RHAMNOSE 3,5-EPIMERASE"/>
    <property type="match status" value="1"/>
</dbReference>
<dbReference type="Proteomes" id="UP000440694">
    <property type="component" value="Unassembled WGS sequence"/>
</dbReference>
<comment type="catalytic activity">
    <reaction evidence="1 7">
        <text>dTDP-4-dehydro-6-deoxy-alpha-D-glucose = dTDP-4-dehydro-beta-L-rhamnose</text>
        <dbReference type="Rhea" id="RHEA:16969"/>
        <dbReference type="ChEBI" id="CHEBI:57649"/>
        <dbReference type="ChEBI" id="CHEBI:62830"/>
        <dbReference type="EC" id="5.1.3.13"/>
    </reaction>
</comment>
<comment type="pathway">
    <text evidence="7">Carbohydrate biosynthesis; dTDP-L-rhamnose biosynthesis.</text>
</comment>
<evidence type="ECO:0000256" key="1">
    <source>
        <dbReference type="ARBA" id="ARBA00001298"/>
    </source>
</evidence>
<dbReference type="Pfam" id="PF00908">
    <property type="entry name" value="dTDP_sugar_isom"/>
    <property type="match status" value="1"/>
</dbReference>
<evidence type="ECO:0000256" key="2">
    <source>
        <dbReference type="ARBA" id="ARBA00001997"/>
    </source>
</evidence>
<dbReference type="SUPFAM" id="SSF51182">
    <property type="entry name" value="RmlC-like cupins"/>
    <property type="match status" value="1"/>
</dbReference>
<dbReference type="RefSeq" id="WP_154738548.1">
    <property type="nucleotide sequence ID" value="NZ_WMBQ01000001.1"/>
</dbReference>
<feature type="active site" description="Proton donor" evidence="5">
    <location>
        <position position="132"/>
    </location>
</feature>
<dbReference type="GO" id="GO:0005829">
    <property type="term" value="C:cytosol"/>
    <property type="evidence" value="ECO:0007669"/>
    <property type="project" value="TreeGrafter"/>
</dbReference>
<dbReference type="Gene3D" id="2.60.120.10">
    <property type="entry name" value="Jelly Rolls"/>
    <property type="match status" value="1"/>
</dbReference>
<dbReference type="GO" id="GO:0019305">
    <property type="term" value="P:dTDP-rhamnose biosynthetic process"/>
    <property type="evidence" value="ECO:0007669"/>
    <property type="project" value="UniProtKB-UniRule"/>
</dbReference>
<accession>A0A6I3KEU4</accession>
<comment type="subunit">
    <text evidence="7">Homodimer.</text>
</comment>
<keyword evidence="7 8" id="KW-0413">Isomerase</keyword>
<gene>
    <name evidence="8" type="primary">rfbC</name>
    <name evidence="8" type="ORF">GIW81_06955</name>
</gene>
<evidence type="ECO:0000256" key="6">
    <source>
        <dbReference type="PIRSR" id="PIRSR600888-3"/>
    </source>
</evidence>
<evidence type="ECO:0000256" key="3">
    <source>
        <dbReference type="ARBA" id="ARBA00012098"/>
    </source>
</evidence>
<dbReference type="GO" id="GO:0000271">
    <property type="term" value="P:polysaccharide biosynthetic process"/>
    <property type="evidence" value="ECO:0007669"/>
    <property type="project" value="TreeGrafter"/>
</dbReference>
<dbReference type="InterPro" id="IPR000888">
    <property type="entry name" value="RmlC-like"/>
</dbReference>
<dbReference type="CDD" id="cd00438">
    <property type="entry name" value="cupin_RmlC"/>
    <property type="match status" value="1"/>
</dbReference>
<dbReference type="UniPathway" id="UPA00124"/>
<evidence type="ECO:0000256" key="7">
    <source>
        <dbReference type="RuleBase" id="RU364069"/>
    </source>
</evidence>
<dbReference type="EC" id="5.1.3.13" evidence="3 7"/>
<dbReference type="InterPro" id="IPR011051">
    <property type="entry name" value="RmlC_Cupin_sf"/>
</dbReference>
<dbReference type="PANTHER" id="PTHR21047">
    <property type="entry name" value="DTDP-6-DEOXY-D-GLUCOSE-3,5 EPIMERASE"/>
    <property type="match status" value="1"/>
</dbReference>
<comment type="function">
    <text evidence="2 7">Catalyzes the epimerization of the C3' and C5'positions of dTDP-6-deoxy-D-xylo-4-hexulose, forming dTDP-6-deoxy-L-lyxo-4-hexulose.</text>
</comment>
<evidence type="ECO:0000256" key="5">
    <source>
        <dbReference type="PIRSR" id="PIRSR600888-1"/>
    </source>
</evidence>
<sequence>MRFLETKFCDAWLIEPERVHDHRGYFARTFCHREFKQRGLETAFVQHSRSLSAKAGTLRGMHYQLPPHAEVKLVSCYSGAVWDVIVDLRRASRTYRQWQAFELSAENGRQLYIPTGFAHGFQALSNDAGVNYLISSYYEPAVSTGVPYDDPAIGIEWPLPVTAISERDLSWAPLTSRETAPVP</sequence>
<comment type="caution">
    <text evidence="8">The sequence shown here is derived from an EMBL/GenBank/DDBJ whole genome shotgun (WGS) entry which is preliminary data.</text>
</comment>
<evidence type="ECO:0000313" key="8">
    <source>
        <dbReference type="EMBL" id="MTD94075.1"/>
    </source>
</evidence>
<comment type="similarity">
    <text evidence="7">Belongs to the dTDP-4-dehydrorhamnose 3,5-epimerase family.</text>
</comment>
<evidence type="ECO:0000256" key="4">
    <source>
        <dbReference type="ARBA" id="ARBA00019595"/>
    </source>
</evidence>
<dbReference type="GO" id="GO:0008830">
    <property type="term" value="F:dTDP-4-dehydrorhamnose 3,5-epimerase activity"/>
    <property type="evidence" value="ECO:0007669"/>
    <property type="project" value="UniProtKB-UniRule"/>
</dbReference>
<reference evidence="8 9" key="1">
    <citation type="submission" date="2019-11" db="EMBL/GenBank/DDBJ databases">
        <title>Identification of a novel strain.</title>
        <authorList>
            <person name="Xu Q."/>
            <person name="Wang G."/>
        </authorList>
    </citation>
    <scope>NUCLEOTIDE SEQUENCE [LARGE SCALE GENOMIC DNA]</scope>
    <source>
        <strain evidence="9">xq</strain>
    </source>
</reference>
<feature type="active site" description="Proton acceptor" evidence="5">
    <location>
        <position position="62"/>
    </location>
</feature>
<dbReference type="InterPro" id="IPR014710">
    <property type="entry name" value="RmlC-like_jellyroll"/>
</dbReference>
<dbReference type="AlphaFoldDB" id="A0A6I3KEU4"/>
<name>A0A6I3KEU4_9HYPH</name>